<dbReference type="CDD" id="cd04194">
    <property type="entry name" value="GT8_A4GalT_like"/>
    <property type="match status" value="1"/>
</dbReference>
<organism evidence="10 11">
    <name type="scientific">Providencia heimbachae ATCC 35613</name>
    <dbReference type="NCBI Taxonomy" id="1354272"/>
    <lineage>
        <taxon>Bacteria</taxon>
        <taxon>Pseudomonadati</taxon>
        <taxon>Pseudomonadota</taxon>
        <taxon>Gammaproteobacteria</taxon>
        <taxon>Enterobacterales</taxon>
        <taxon>Morganellaceae</taxon>
        <taxon>Providencia</taxon>
    </lineage>
</organism>
<dbReference type="SUPFAM" id="SSF53448">
    <property type="entry name" value="Nucleotide-diphospho-sugar transferases"/>
    <property type="match status" value="1"/>
</dbReference>
<dbReference type="GO" id="GO:0046872">
    <property type="term" value="F:metal ion binding"/>
    <property type="evidence" value="ECO:0007669"/>
    <property type="project" value="UniProtKB-KW"/>
</dbReference>
<dbReference type="PATRIC" id="fig|1354272.4.peg.2100"/>
<keyword evidence="7" id="KW-0460">Magnesium</keyword>
<reference evidence="10 11" key="1">
    <citation type="submission" date="2016-04" db="EMBL/GenBank/DDBJ databases">
        <title>ATOL: Assembling a taxonomically balanced genome-scale reconstruction of the evolutionary history of the Enterobacteriaceae.</title>
        <authorList>
            <person name="Plunkett G.III."/>
            <person name="Neeno-Eckwall E.C."/>
            <person name="Glasner J.D."/>
            <person name="Perna N.T."/>
        </authorList>
    </citation>
    <scope>NUCLEOTIDE SEQUENCE [LARGE SCALE GENOMIC DNA]</scope>
    <source>
        <strain evidence="10 11">ATCC 35613</strain>
    </source>
</reference>
<dbReference type="InterPro" id="IPR029044">
    <property type="entry name" value="Nucleotide-diphossugar_trans"/>
</dbReference>
<dbReference type="EC" id="2.4.-.-" evidence="10"/>
<dbReference type="InterPro" id="IPR013645">
    <property type="entry name" value="Glyco_transf_8N"/>
</dbReference>
<dbReference type="PANTHER" id="PTHR13778:SF47">
    <property type="entry name" value="LIPOPOLYSACCHARIDE 1,3-GALACTOSYLTRANSFERASE"/>
    <property type="match status" value="1"/>
</dbReference>
<accession>A0A1B7JUR1</accession>
<feature type="domain" description="Glycosyl transferase family 8 C-terminal" evidence="9">
    <location>
        <begin position="276"/>
        <end position="332"/>
    </location>
</feature>
<evidence type="ECO:0000313" key="10">
    <source>
        <dbReference type="EMBL" id="OAT51454.1"/>
    </source>
</evidence>
<dbReference type="EMBL" id="LXEW01000031">
    <property type="protein sequence ID" value="OAT51454.1"/>
    <property type="molecule type" value="Genomic_DNA"/>
</dbReference>
<dbReference type="InterPro" id="IPR002495">
    <property type="entry name" value="Glyco_trans_8"/>
</dbReference>
<keyword evidence="5 10" id="KW-0808">Transferase</keyword>
<dbReference type="PANTHER" id="PTHR13778">
    <property type="entry name" value="GLYCOSYLTRANSFERASE 8 DOMAIN-CONTAINING PROTEIN"/>
    <property type="match status" value="1"/>
</dbReference>
<evidence type="ECO:0000256" key="7">
    <source>
        <dbReference type="ARBA" id="ARBA00022842"/>
    </source>
</evidence>
<evidence type="ECO:0000256" key="3">
    <source>
        <dbReference type="ARBA" id="ARBA00006351"/>
    </source>
</evidence>
<dbReference type="InterPro" id="IPR050748">
    <property type="entry name" value="Glycosyltrans_8_dom-fam"/>
</dbReference>
<keyword evidence="8" id="KW-0448">Lipopolysaccharide biosynthesis</keyword>
<dbReference type="EC" id="2.4.1.-" evidence="10"/>
<evidence type="ECO:0000259" key="9">
    <source>
        <dbReference type="Pfam" id="PF08437"/>
    </source>
</evidence>
<evidence type="ECO:0000256" key="6">
    <source>
        <dbReference type="ARBA" id="ARBA00022723"/>
    </source>
</evidence>
<dbReference type="AlphaFoldDB" id="A0A1B7JUR1"/>
<comment type="cofactor">
    <cofactor evidence="1">
        <name>Mg(2+)</name>
        <dbReference type="ChEBI" id="CHEBI:18420"/>
    </cofactor>
</comment>
<evidence type="ECO:0000256" key="8">
    <source>
        <dbReference type="ARBA" id="ARBA00022985"/>
    </source>
</evidence>
<keyword evidence="6" id="KW-0479">Metal-binding</keyword>
<comment type="similarity">
    <text evidence="3">Belongs to the glycosyltransferase 8 family.</text>
</comment>
<keyword evidence="4 10" id="KW-0328">Glycosyltransferase</keyword>
<dbReference type="Proteomes" id="UP000078224">
    <property type="component" value="Unassembled WGS sequence"/>
</dbReference>
<gene>
    <name evidence="10" type="ORF">M998_2069</name>
</gene>
<name>A0A1B7JUR1_9GAMM</name>
<dbReference type="OrthoDB" id="9807549at2"/>
<evidence type="ECO:0000256" key="5">
    <source>
        <dbReference type="ARBA" id="ARBA00022679"/>
    </source>
</evidence>
<dbReference type="RefSeq" id="WP_068908716.1">
    <property type="nucleotide sequence ID" value="NZ_LXEW01000031.1"/>
</dbReference>
<dbReference type="Pfam" id="PF01501">
    <property type="entry name" value="Glyco_transf_8"/>
    <property type="match status" value="1"/>
</dbReference>
<dbReference type="Pfam" id="PF08437">
    <property type="entry name" value="Glyco_transf_8C"/>
    <property type="match status" value="1"/>
</dbReference>
<comment type="caution">
    <text evidence="10">The sequence shown here is derived from an EMBL/GenBank/DDBJ whole genome shotgun (WGS) entry which is preliminary data.</text>
</comment>
<dbReference type="EC" id="2.4.1.44" evidence="10"/>
<keyword evidence="11" id="KW-1185">Reference proteome</keyword>
<sequence length="334" mass="38855">MAIDFDSMIKKTIPLGSVNMDDASCIHVAYGIDLNFLYGCGVSVVSLLVHNPEMNFSFHIFIDNTMSDEDITKFLEICKTYNTKVTIYFIDSNSVKKLPTTKNWTHAIYFRFIIAEYFKDKIDYLLYLDADVVCNNNIDEIINMDLSSHVAAVVTERDEAWWQKRADSLGFQSISKGYFNSGIMYLNLRAWCCNNITEKSMSLLTNEKINSKISYPDQDVLNILLTDKILFIKRIFNTQFSLNYELKGYFNFPIQKDTVFIHYVGPTKPWHDWANYVTAQPFLDAKAASPWKNIPLLKAKSSNHLRYCAKHKAKQKKYLQSFIKYIEYFFSKLK</sequence>
<protein>
    <submittedName>
        <fullName evidence="10">UDP-glucose:(Glucosyl)lipopolysaccharide alpha-1,3-glucosyltransferase</fullName>
        <ecNumber evidence="10">2.4.-.-</ecNumber>
        <ecNumber evidence="10">2.4.1.-</ecNumber>
        <ecNumber evidence="10">2.4.1.44</ecNumber>
    </submittedName>
</protein>
<evidence type="ECO:0000313" key="11">
    <source>
        <dbReference type="Proteomes" id="UP000078224"/>
    </source>
</evidence>
<dbReference type="Gene3D" id="3.90.550.10">
    <property type="entry name" value="Spore Coat Polysaccharide Biosynthesis Protein SpsA, Chain A"/>
    <property type="match status" value="1"/>
</dbReference>
<proteinExistence type="inferred from homology"/>
<evidence type="ECO:0000256" key="1">
    <source>
        <dbReference type="ARBA" id="ARBA00001946"/>
    </source>
</evidence>
<dbReference type="GO" id="GO:0008918">
    <property type="term" value="F:lipopolysaccharide 3-alpha-galactosyltransferase activity"/>
    <property type="evidence" value="ECO:0007669"/>
    <property type="project" value="UniProtKB-EC"/>
</dbReference>
<evidence type="ECO:0000256" key="2">
    <source>
        <dbReference type="ARBA" id="ARBA00004713"/>
    </source>
</evidence>
<evidence type="ECO:0000256" key="4">
    <source>
        <dbReference type="ARBA" id="ARBA00022676"/>
    </source>
</evidence>
<comment type="pathway">
    <text evidence="2">Bacterial outer membrane biogenesis; LPS core biosynthesis.</text>
</comment>